<dbReference type="EMBL" id="AP012051">
    <property type="protein sequence ID" value="BAL80315.1"/>
    <property type="molecule type" value="Genomic_DNA"/>
</dbReference>
<gene>
    <name evidence="3" type="ordered locus">CSE_01890</name>
</gene>
<accession>A0A7U6JFM2</accession>
<evidence type="ECO:0000313" key="4">
    <source>
        <dbReference type="Proteomes" id="UP000004793"/>
    </source>
</evidence>
<proteinExistence type="predicted"/>
<feature type="domain" description="Flavinylation-associated cytochrome" evidence="2">
    <location>
        <begin position="20"/>
        <end position="86"/>
    </location>
</feature>
<keyword evidence="1" id="KW-1133">Transmembrane helix</keyword>
<protein>
    <recommendedName>
        <fullName evidence="2">Flavinylation-associated cytochrome domain-containing protein</fullName>
    </recommendedName>
</protein>
<dbReference type="Pfam" id="PF14358">
    <property type="entry name" value="DUF4405"/>
    <property type="match status" value="1"/>
</dbReference>
<feature type="transmembrane region" description="Helical" evidence="1">
    <location>
        <begin position="20"/>
        <end position="42"/>
    </location>
</feature>
<dbReference type="RefSeq" id="WP_014452722.1">
    <property type="nucleotide sequence ID" value="NC_017096.1"/>
</dbReference>
<dbReference type="OrthoDB" id="7865011at2"/>
<evidence type="ECO:0000313" key="3">
    <source>
        <dbReference type="EMBL" id="BAL80315.1"/>
    </source>
</evidence>
<name>A0A7U6JFM2_CALEA</name>
<keyword evidence="1" id="KW-0812">Transmembrane</keyword>
<dbReference type="InterPro" id="IPR025517">
    <property type="entry name" value="DUF4405"/>
</dbReference>
<organism evidence="3 4">
    <name type="scientific">Caldisericum exile (strain DSM 21853 / NBRC 104410 / AZM16c01)</name>
    <dbReference type="NCBI Taxonomy" id="511051"/>
    <lineage>
        <taxon>Bacteria</taxon>
        <taxon>Pseudomonadati</taxon>
        <taxon>Caldisericota/Cryosericota group</taxon>
        <taxon>Caldisericota</taxon>
        <taxon>Caldisericia</taxon>
        <taxon>Caldisericales</taxon>
        <taxon>Caldisericaceae</taxon>
        <taxon>Caldisericum</taxon>
    </lineage>
</organism>
<evidence type="ECO:0000259" key="2">
    <source>
        <dbReference type="Pfam" id="PF14358"/>
    </source>
</evidence>
<dbReference type="Proteomes" id="UP000004793">
    <property type="component" value="Chromosome"/>
</dbReference>
<sequence>MNEKRRVLNINMLIVKIKGIISTLIFLLFVPVAFSGIGLYFAPSGREARLTNWTFLGFSKDALETMHSIPGLIFSALIVIHLLLNFRIYKNEIICLLRTK</sequence>
<dbReference type="AlphaFoldDB" id="A0A7U6JFM2"/>
<evidence type="ECO:0000256" key="1">
    <source>
        <dbReference type="SAM" id="Phobius"/>
    </source>
</evidence>
<keyword evidence="1" id="KW-0472">Membrane</keyword>
<dbReference type="KEGG" id="cex:CSE_01890"/>
<reference evidence="3 4" key="1">
    <citation type="submission" date="2011-01" db="EMBL/GenBank/DDBJ databases">
        <title>Whole genome sequence of Caldisericum exile AZM16c01.</title>
        <authorList>
            <person name="Narita-Yamada S."/>
            <person name="Kawakoshi A."/>
            <person name="Nakamura S."/>
            <person name="Sasagawa M."/>
            <person name="Fukada J."/>
            <person name="Sekine M."/>
            <person name="Kato Y."/>
            <person name="Fukai R."/>
            <person name="Sasaki K."/>
            <person name="Hanamaki A."/>
            <person name="Narita H."/>
            <person name="Konno Y."/>
            <person name="Mori K."/>
            <person name="Yamazaki S."/>
            <person name="Suzuki K."/>
            <person name="Fujita N."/>
        </authorList>
    </citation>
    <scope>NUCLEOTIDE SEQUENCE [LARGE SCALE GENOMIC DNA]</scope>
    <source>
        <strain evidence="4">DSM 21853 / NBRC 104410 / AZM16c01</strain>
    </source>
</reference>
<feature type="transmembrane region" description="Helical" evidence="1">
    <location>
        <begin position="62"/>
        <end position="84"/>
    </location>
</feature>
<keyword evidence="4" id="KW-1185">Reference proteome</keyword>